<feature type="compositionally biased region" description="Basic residues" evidence="2">
    <location>
        <begin position="362"/>
        <end position="372"/>
    </location>
</feature>
<proteinExistence type="predicted"/>
<dbReference type="InterPro" id="IPR036875">
    <property type="entry name" value="Znf_CCHC_sf"/>
</dbReference>
<accession>A0A8S3UNJ3</accession>
<protein>
    <submittedName>
        <fullName evidence="4">CNBP</fullName>
    </submittedName>
</protein>
<evidence type="ECO:0000313" key="4">
    <source>
        <dbReference type="EMBL" id="CAG2243850.1"/>
    </source>
</evidence>
<evidence type="ECO:0000313" key="5">
    <source>
        <dbReference type="Proteomes" id="UP000683360"/>
    </source>
</evidence>
<evidence type="ECO:0000256" key="1">
    <source>
        <dbReference type="PROSITE-ProRule" id="PRU00047"/>
    </source>
</evidence>
<dbReference type="OrthoDB" id="3863715at2759"/>
<sequence>MASSDINSADVSHIKNLPESYKNAVKNGLMSNNQVENPMNPHEILGSVKPVFLLEKDLFGDVKPNIDQFLNHVELYKSIDHIVNSRNLRGLQRVKGMWRIYPDSETDRDTLITKGLVLRKKLLKIYTRNPNSKVYDHDNPHHWRVRVKNIPCSAEDGQIMRAVENLGGTVHTLDRERLRVDGLLINCQTGDRILYCEPMGKVLPRTLRIGKYMAVLLHKEQKTDSSQLTCNKCLQTGHVLRECPNEWVCTTCNNPGHKKAECPNFETVIANAQEYPVNVNNASMHESEDSTSEDENTSEHKQTNTEKMGTTNQSPSFLQNFNVTSANFSYNASNNKDAALNMNEPEHQGISAAKHNNEIKKAKAKAKKKSGKKTGPQQLNKDNEENPNQSTLFFHFQGNNNVGTPDGRKDKRPATTPTDQIHERTSNIQKPKGP</sequence>
<comment type="caution">
    <text evidence="4">The sequence shown here is derived from an EMBL/GenBank/DDBJ whole genome shotgun (WGS) entry which is preliminary data.</text>
</comment>
<feature type="compositionally biased region" description="Polar residues" evidence="2">
    <location>
        <begin position="305"/>
        <end position="317"/>
    </location>
</feature>
<dbReference type="SMART" id="SM00343">
    <property type="entry name" value="ZnF_C2HC"/>
    <property type="match status" value="2"/>
</dbReference>
<feature type="region of interest" description="Disordered" evidence="2">
    <location>
        <begin position="352"/>
        <end position="434"/>
    </location>
</feature>
<feature type="compositionally biased region" description="Polar residues" evidence="2">
    <location>
        <begin position="375"/>
        <end position="403"/>
    </location>
</feature>
<reference evidence="4" key="1">
    <citation type="submission" date="2021-03" db="EMBL/GenBank/DDBJ databases">
        <authorList>
            <person name="Bekaert M."/>
        </authorList>
    </citation>
    <scope>NUCLEOTIDE SEQUENCE</scope>
</reference>
<evidence type="ECO:0000259" key="3">
    <source>
        <dbReference type="PROSITE" id="PS50158"/>
    </source>
</evidence>
<keyword evidence="5" id="KW-1185">Reference proteome</keyword>
<dbReference type="EMBL" id="CAJPWZ010002718">
    <property type="protein sequence ID" value="CAG2243850.1"/>
    <property type="molecule type" value="Genomic_DNA"/>
</dbReference>
<dbReference type="Pfam" id="PF00098">
    <property type="entry name" value="zf-CCHC"/>
    <property type="match status" value="2"/>
</dbReference>
<dbReference type="SUPFAM" id="SSF57756">
    <property type="entry name" value="Retrovirus zinc finger-like domains"/>
    <property type="match status" value="1"/>
</dbReference>
<keyword evidence="1" id="KW-0479">Metal-binding</keyword>
<dbReference type="GO" id="GO:0003676">
    <property type="term" value="F:nucleic acid binding"/>
    <property type="evidence" value="ECO:0007669"/>
    <property type="project" value="InterPro"/>
</dbReference>
<feature type="domain" description="CCHC-type" evidence="3">
    <location>
        <begin position="230"/>
        <end position="245"/>
    </location>
</feature>
<feature type="domain" description="CCHC-type" evidence="3">
    <location>
        <begin position="249"/>
        <end position="264"/>
    </location>
</feature>
<dbReference type="Gene3D" id="4.10.60.10">
    <property type="entry name" value="Zinc finger, CCHC-type"/>
    <property type="match status" value="1"/>
</dbReference>
<dbReference type="AlphaFoldDB" id="A0A8S3UNJ3"/>
<name>A0A8S3UNJ3_MYTED</name>
<evidence type="ECO:0000256" key="2">
    <source>
        <dbReference type="SAM" id="MobiDB-lite"/>
    </source>
</evidence>
<dbReference type="Proteomes" id="UP000683360">
    <property type="component" value="Unassembled WGS sequence"/>
</dbReference>
<gene>
    <name evidence="4" type="ORF">MEDL_55991</name>
</gene>
<keyword evidence="1" id="KW-0862">Zinc</keyword>
<dbReference type="PROSITE" id="PS50158">
    <property type="entry name" value="ZF_CCHC"/>
    <property type="match status" value="2"/>
</dbReference>
<dbReference type="GO" id="GO:0008270">
    <property type="term" value="F:zinc ion binding"/>
    <property type="evidence" value="ECO:0007669"/>
    <property type="project" value="UniProtKB-KW"/>
</dbReference>
<organism evidence="4 5">
    <name type="scientific">Mytilus edulis</name>
    <name type="common">Blue mussel</name>
    <dbReference type="NCBI Taxonomy" id="6550"/>
    <lineage>
        <taxon>Eukaryota</taxon>
        <taxon>Metazoa</taxon>
        <taxon>Spiralia</taxon>
        <taxon>Lophotrochozoa</taxon>
        <taxon>Mollusca</taxon>
        <taxon>Bivalvia</taxon>
        <taxon>Autobranchia</taxon>
        <taxon>Pteriomorphia</taxon>
        <taxon>Mytilida</taxon>
        <taxon>Mytiloidea</taxon>
        <taxon>Mytilidae</taxon>
        <taxon>Mytilinae</taxon>
        <taxon>Mytilus</taxon>
    </lineage>
</organism>
<dbReference type="InterPro" id="IPR001878">
    <property type="entry name" value="Znf_CCHC"/>
</dbReference>
<feature type="region of interest" description="Disordered" evidence="2">
    <location>
        <begin position="283"/>
        <end position="317"/>
    </location>
</feature>
<keyword evidence="1" id="KW-0863">Zinc-finger</keyword>